<sequence>MADIKKEIERIVAELNDDDMINERKKRVAFAKVNAFIIANPDISMTNQEIDDMIEVAVNDSK</sequence>
<reference evidence="1 2" key="1">
    <citation type="submission" date="2020-12" db="EMBL/GenBank/DDBJ databases">
        <title>Vagococcus allomyrinae sp. nov. and Enterococcus lavae sp. nov., isolated from the larvae of Allomyrina dichotoma.</title>
        <authorList>
            <person name="Lee S.D."/>
        </authorList>
    </citation>
    <scope>NUCLEOTIDE SEQUENCE [LARGE SCALE GENOMIC DNA]</scope>
    <source>
        <strain evidence="1 2">BWM-S5</strain>
    </source>
</reference>
<evidence type="ECO:0000313" key="2">
    <source>
        <dbReference type="Proteomes" id="UP000673375"/>
    </source>
</evidence>
<keyword evidence="2" id="KW-1185">Reference proteome</keyword>
<evidence type="ECO:0000313" key="1">
    <source>
        <dbReference type="EMBL" id="MBP1046394.1"/>
    </source>
</evidence>
<dbReference type="RefSeq" id="WP_209557217.1">
    <property type="nucleotide sequence ID" value="NZ_JAEDXU010000004.1"/>
</dbReference>
<organism evidence="1 2">
    <name type="scientific">Enterococcus larvae</name>
    <dbReference type="NCBI Taxonomy" id="2794352"/>
    <lineage>
        <taxon>Bacteria</taxon>
        <taxon>Bacillati</taxon>
        <taxon>Bacillota</taxon>
        <taxon>Bacilli</taxon>
        <taxon>Lactobacillales</taxon>
        <taxon>Enterococcaceae</taxon>
        <taxon>Enterococcus</taxon>
    </lineage>
</organism>
<accession>A0ABS4CID9</accession>
<dbReference type="Proteomes" id="UP000673375">
    <property type="component" value="Unassembled WGS sequence"/>
</dbReference>
<protein>
    <submittedName>
        <fullName evidence="1">Uncharacterized protein</fullName>
    </submittedName>
</protein>
<comment type="caution">
    <text evidence="1">The sequence shown here is derived from an EMBL/GenBank/DDBJ whole genome shotgun (WGS) entry which is preliminary data.</text>
</comment>
<dbReference type="EMBL" id="JAEDXU010000004">
    <property type="protein sequence ID" value="MBP1046394.1"/>
    <property type="molecule type" value="Genomic_DNA"/>
</dbReference>
<name>A0ABS4CID9_9ENTE</name>
<proteinExistence type="predicted"/>
<gene>
    <name evidence="1" type="ORF">I6N96_08860</name>
</gene>